<dbReference type="PANTHER" id="PTHR42983:SF1">
    <property type="entry name" value="IRON-MOLYBDENUM PROTEIN"/>
    <property type="match status" value="1"/>
</dbReference>
<dbReference type="RefSeq" id="WP_134219319.1">
    <property type="nucleotide sequence ID" value="NZ_QFGA01000003.1"/>
</dbReference>
<evidence type="ECO:0000313" key="3">
    <source>
        <dbReference type="Proteomes" id="UP000298324"/>
    </source>
</evidence>
<accession>A0A4Y7R7V9</accession>
<dbReference type="InterPro" id="IPR003731">
    <property type="entry name" value="Di-Nase_FeMo-co_biosynth"/>
</dbReference>
<dbReference type="EMBL" id="QFGA01000003">
    <property type="protein sequence ID" value="TEB05058.1"/>
    <property type="molecule type" value="Genomic_DNA"/>
</dbReference>
<gene>
    <name evidence="2" type="ORF">Psch_03821</name>
</gene>
<dbReference type="InterPro" id="IPR033913">
    <property type="entry name" value="MTH1175_dom"/>
</dbReference>
<dbReference type="Proteomes" id="UP000298324">
    <property type="component" value="Unassembled WGS sequence"/>
</dbReference>
<proteinExistence type="predicted"/>
<organism evidence="2 3">
    <name type="scientific">Pelotomaculum schinkii</name>
    <dbReference type="NCBI Taxonomy" id="78350"/>
    <lineage>
        <taxon>Bacteria</taxon>
        <taxon>Bacillati</taxon>
        <taxon>Bacillota</taxon>
        <taxon>Clostridia</taxon>
        <taxon>Eubacteriales</taxon>
        <taxon>Desulfotomaculaceae</taxon>
        <taxon>Pelotomaculum</taxon>
    </lineage>
</organism>
<reference evidence="2 3" key="1">
    <citation type="journal article" date="2018" name="Environ. Microbiol.">
        <title>Novel energy conservation strategies and behaviour of Pelotomaculum schinkii driving syntrophic propionate catabolism.</title>
        <authorList>
            <person name="Hidalgo-Ahumada C.A.P."/>
            <person name="Nobu M.K."/>
            <person name="Narihiro T."/>
            <person name="Tamaki H."/>
            <person name="Liu W.T."/>
            <person name="Kamagata Y."/>
            <person name="Stams A.J.M."/>
            <person name="Imachi H."/>
            <person name="Sousa D.Z."/>
        </authorList>
    </citation>
    <scope>NUCLEOTIDE SEQUENCE [LARGE SCALE GENOMIC DNA]</scope>
    <source>
        <strain evidence="2 3">HH</strain>
    </source>
</reference>
<evidence type="ECO:0000259" key="1">
    <source>
        <dbReference type="Pfam" id="PF02579"/>
    </source>
</evidence>
<evidence type="ECO:0000313" key="2">
    <source>
        <dbReference type="EMBL" id="TEB05058.1"/>
    </source>
</evidence>
<dbReference type="CDD" id="cd00851">
    <property type="entry name" value="MTH1175"/>
    <property type="match status" value="1"/>
</dbReference>
<keyword evidence="3" id="KW-1185">Reference proteome</keyword>
<protein>
    <submittedName>
        <fullName evidence="2">Dinitrogenase iron-molybdenum cofactor</fullName>
    </submittedName>
</protein>
<dbReference type="InterPro" id="IPR036105">
    <property type="entry name" value="DiNase_FeMo-co_biosyn_sf"/>
</dbReference>
<name>A0A4Y7R7V9_9FIRM</name>
<dbReference type="PANTHER" id="PTHR42983">
    <property type="entry name" value="DINITROGENASE IRON-MOLYBDENUM COFACTOR PROTEIN-RELATED"/>
    <property type="match status" value="1"/>
</dbReference>
<comment type="caution">
    <text evidence="2">The sequence shown here is derived from an EMBL/GenBank/DDBJ whole genome shotgun (WGS) entry which is preliminary data.</text>
</comment>
<sequence length="120" mass="12852">MKIAVTSQGKTLESKVDPRFGRAGWFVVIDTNTGDYKAVSNEQNLNANQGAGIQAAEQVSRQEVSALITGNCGPKAFRTLMAAGIKVYYGTDGTVAEVLEQFKKGKLSKASDANVDSHWV</sequence>
<dbReference type="SUPFAM" id="SSF53146">
    <property type="entry name" value="Nitrogenase accessory factor-like"/>
    <property type="match status" value="1"/>
</dbReference>
<dbReference type="Gene3D" id="3.30.420.130">
    <property type="entry name" value="Dinitrogenase iron-molybdenum cofactor biosynthesis domain"/>
    <property type="match status" value="1"/>
</dbReference>
<dbReference type="Pfam" id="PF02579">
    <property type="entry name" value="Nitro_FeMo-Co"/>
    <property type="match status" value="1"/>
</dbReference>
<feature type="domain" description="Dinitrogenase iron-molybdenum cofactor biosynthesis" evidence="1">
    <location>
        <begin position="13"/>
        <end position="104"/>
    </location>
</feature>
<dbReference type="AlphaFoldDB" id="A0A4Y7R7V9"/>